<keyword evidence="2" id="KW-1003">Cell membrane</keyword>
<comment type="caution">
    <text evidence="8">The sequence shown here is derived from an EMBL/GenBank/DDBJ whole genome shotgun (WGS) entry which is preliminary data.</text>
</comment>
<dbReference type="Pfam" id="PF01554">
    <property type="entry name" value="MatE"/>
    <property type="match status" value="2"/>
</dbReference>
<feature type="transmembrane region" description="Helical" evidence="7">
    <location>
        <begin position="110"/>
        <end position="133"/>
    </location>
</feature>
<evidence type="ECO:0000313" key="8">
    <source>
        <dbReference type="EMBL" id="HIU60475.1"/>
    </source>
</evidence>
<evidence type="ECO:0000256" key="4">
    <source>
        <dbReference type="ARBA" id="ARBA00022989"/>
    </source>
</evidence>
<feature type="compositionally biased region" description="Basic and acidic residues" evidence="6">
    <location>
        <begin position="510"/>
        <end position="530"/>
    </location>
</feature>
<evidence type="ECO:0000256" key="5">
    <source>
        <dbReference type="ARBA" id="ARBA00023136"/>
    </source>
</evidence>
<keyword evidence="5 7" id="KW-0472">Membrane</keyword>
<evidence type="ECO:0000313" key="9">
    <source>
        <dbReference type="Proteomes" id="UP000824094"/>
    </source>
</evidence>
<gene>
    <name evidence="8" type="ORF">IAB05_03665</name>
</gene>
<dbReference type="GO" id="GO:0005886">
    <property type="term" value="C:plasma membrane"/>
    <property type="evidence" value="ECO:0007669"/>
    <property type="project" value="UniProtKB-SubCell"/>
</dbReference>
<evidence type="ECO:0000256" key="6">
    <source>
        <dbReference type="SAM" id="MobiDB-lite"/>
    </source>
</evidence>
<organism evidence="8 9">
    <name type="scientific">Candidatus Stercoripulliclostridium merdigallinarum</name>
    <dbReference type="NCBI Taxonomy" id="2840951"/>
    <lineage>
        <taxon>Bacteria</taxon>
        <taxon>Bacillati</taxon>
        <taxon>Bacillota</taxon>
        <taxon>Clostridia</taxon>
        <taxon>Eubacteriales</taxon>
        <taxon>Candidatus Stercoripulliclostridium</taxon>
    </lineage>
</organism>
<dbReference type="CDD" id="cd13143">
    <property type="entry name" value="MATE_MepA_like"/>
    <property type="match status" value="1"/>
</dbReference>
<reference evidence="8" key="1">
    <citation type="submission" date="2020-10" db="EMBL/GenBank/DDBJ databases">
        <authorList>
            <person name="Gilroy R."/>
        </authorList>
    </citation>
    <scope>NUCLEOTIDE SEQUENCE</scope>
    <source>
        <strain evidence="8">18911</strain>
    </source>
</reference>
<feature type="transmembrane region" description="Helical" evidence="7">
    <location>
        <begin position="30"/>
        <end position="48"/>
    </location>
</feature>
<reference evidence="8" key="2">
    <citation type="journal article" date="2021" name="PeerJ">
        <title>Extensive microbial diversity within the chicken gut microbiome revealed by metagenomics and culture.</title>
        <authorList>
            <person name="Gilroy R."/>
            <person name="Ravi A."/>
            <person name="Getino M."/>
            <person name="Pursley I."/>
            <person name="Horton D.L."/>
            <person name="Alikhan N.F."/>
            <person name="Baker D."/>
            <person name="Gharbi K."/>
            <person name="Hall N."/>
            <person name="Watson M."/>
            <person name="Adriaenssens E.M."/>
            <person name="Foster-Nyarko E."/>
            <person name="Jarju S."/>
            <person name="Secka A."/>
            <person name="Antonio M."/>
            <person name="Oren A."/>
            <person name="Chaudhuri R.R."/>
            <person name="La Ragione R."/>
            <person name="Hildebrand F."/>
            <person name="Pallen M.J."/>
        </authorList>
    </citation>
    <scope>NUCLEOTIDE SEQUENCE</scope>
    <source>
        <strain evidence="8">18911</strain>
    </source>
</reference>
<evidence type="ECO:0000256" key="2">
    <source>
        <dbReference type="ARBA" id="ARBA00022475"/>
    </source>
</evidence>
<feature type="transmembrane region" description="Helical" evidence="7">
    <location>
        <begin position="245"/>
        <end position="267"/>
    </location>
</feature>
<dbReference type="GO" id="GO:0042910">
    <property type="term" value="F:xenobiotic transmembrane transporter activity"/>
    <property type="evidence" value="ECO:0007669"/>
    <property type="project" value="InterPro"/>
</dbReference>
<evidence type="ECO:0000256" key="7">
    <source>
        <dbReference type="SAM" id="Phobius"/>
    </source>
</evidence>
<feature type="transmembrane region" description="Helical" evidence="7">
    <location>
        <begin position="186"/>
        <end position="205"/>
    </location>
</feature>
<feature type="transmembrane region" description="Helical" evidence="7">
    <location>
        <begin position="371"/>
        <end position="388"/>
    </location>
</feature>
<dbReference type="InterPro" id="IPR002528">
    <property type="entry name" value="MATE_fam"/>
</dbReference>
<feature type="transmembrane region" description="Helical" evidence="7">
    <location>
        <begin position="332"/>
        <end position="351"/>
    </location>
</feature>
<dbReference type="Proteomes" id="UP000824094">
    <property type="component" value="Unassembled WGS sequence"/>
</dbReference>
<dbReference type="PANTHER" id="PTHR43823:SF3">
    <property type="entry name" value="MULTIDRUG EXPORT PROTEIN MEPA"/>
    <property type="match status" value="1"/>
</dbReference>
<dbReference type="InterPro" id="IPR051327">
    <property type="entry name" value="MATE_MepA_subfamily"/>
</dbReference>
<feature type="transmembrane region" description="Helical" evidence="7">
    <location>
        <begin position="68"/>
        <end position="89"/>
    </location>
</feature>
<dbReference type="AlphaFoldDB" id="A0A9D1MHC6"/>
<comment type="subcellular location">
    <subcellularLocation>
        <location evidence="1">Cell membrane</location>
        <topology evidence="1">Multi-pass membrane protein</topology>
    </subcellularLocation>
</comment>
<feature type="region of interest" description="Disordered" evidence="6">
    <location>
        <begin position="497"/>
        <end position="530"/>
    </location>
</feature>
<dbReference type="EMBL" id="DVNF01000109">
    <property type="protein sequence ID" value="HIU60475.1"/>
    <property type="molecule type" value="Genomic_DNA"/>
</dbReference>
<feature type="transmembrane region" description="Helical" evidence="7">
    <location>
        <begin position="153"/>
        <end position="174"/>
    </location>
</feature>
<evidence type="ECO:0000256" key="3">
    <source>
        <dbReference type="ARBA" id="ARBA00022692"/>
    </source>
</evidence>
<dbReference type="GO" id="GO:0015297">
    <property type="term" value="F:antiporter activity"/>
    <property type="evidence" value="ECO:0007669"/>
    <property type="project" value="InterPro"/>
</dbReference>
<protein>
    <submittedName>
        <fullName evidence="8">MATE family efflux transporter</fullName>
    </submittedName>
</protein>
<dbReference type="PANTHER" id="PTHR43823">
    <property type="entry name" value="SPORULATION PROTEIN YKVU"/>
    <property type="match status" value="1"/>
</dbReference>
<feature type="transmembrane region" description="Helical" evidence="7">
    <location>
        <begin position="409"/>
        <end position="428"/>
    </location>
</feature>
<feature type="transmembrane region" description="Helical" evidence="7">
    <location>
        <begin position="434"/>
        <end position="459"/>
    </location>
</feature>
<evidence type="ECO:0000256" key="1">
    <source>
        <dbReference type="ARBA" id="ARBA00004651"/>
    </source>
</evidence>
<dbReference type="InterPro" id="IPR045070">
    <property type="entry name" value="MATE_MepA-like"/>
</dbReference>
<name>A0A9D1MHC6_9FIRM</name>
<feature type="transmembrane region" description="Helical" evidence="7">
    <location>
        <begin position="211"/>
        <end position="233"/>
    </location>
</feature>
<sequence>MSPSNTRSVSERRSANSDKERLGTAPLGRLLFRLAVPTVTAQIINMLYNIVDRIYVGHIPGDGRAALTGLGVCLPLIMLVSAFSAFAASGGAPRASIQMGRGNNEAAERILGNSFMLQIVISVTLTAILLIFNEPLLMMFGASDMTITYAADYMEIYAIGTIFVQLTLGMNAFITAQGFTRYSMTSVIIGAVANIGLDPLFIYAFDLGVRGAAVATIISQALSAAWVMAFFLLKKGYWRLRPKFFLLKFSVVLPILTLGLATFVMQSSESIILICFQSSLQKYGGDIAVGAMTICSSVMQFALLPLNGLGQGAQPIISYNYGAGNIDRVKKAFFLLLLTSLSYSVTLWILAMAIPDKFVAMFNSEPELINYAAPVVRVYLGAMFLFGIQMACQMTFTSIGSAAQSITVAVARKFVLLLPLIYIMPLIYTDDKALAVFMAEPVADAIAVTFTAILFIIYYRKKFVGGKTAKTPIASDTASDTVSEGAELSATVGTLGKAEPNADAAPQPRTDVRQVDAAEKENSNDEYESR</sequence>
<proteinExistence type="predicted"/>
<dbReference type="NCBIfam" id="TIGR00797">
    <property type="entry name" value="matE"/>
    <property type="match status" value="1"/>
</dbReference>
<keyword evidence="3 7" id="KW-0812">Transmembrane</keyword>
<keyword evidence="4 7" id="KW-1133">Transmembrane helix</keyword>
<feature type="transmembrane region" description="Helical" evidence="7">
    <location>
        <begin position="287"/>
        <end position="306"/>
    </location>
</feature>
<accession>A0A9D1MHC6</accession>